<comment type="caution">
    <text evidence="2">The sequence shown here is derived from an EMBL/GenBank/DDBJ whole genome shotgun (WGS) entry which is preliminary data.</text>
</comment>
<feature type="compositionally biased region" description="Pro residues" evidence="1">
    <location>
        <begin position="109"/>
        <end position="133"/>
    </location>
</feature>
<dbReference type="EMBL" id="AZIL01001262">
    <property type="protein sequence ID" value="EWM24428.1"/>
    <property type="molecule type" value="Genomic_DNA"/>
</dbReference>
<feature type="region of interest" description="Disordered" evidence="1">
    <location>
        <begin position="98"/>
        <end position="133"/>
    </location>
</feature>
<protein>
    <submittedName>
        <fullName evidence="2">Uncharacterized protein</fullName>
    </submittedName>
</protein>
<reference evidence="2 3" key="1">
    <citation type="journal article" date="2014" name="Mol. Plant">
        <title>Chromosome Scale Genome Assembly and Transcriptome Profiling of Nannochloropsis gaditana in Nitrogen Depletion.</title>
        <authorList>
            <person name="Corteggiani Carpinelli E."/>
            <person name="Telatin A."/>
            <person name="Vitulo N."/>
            <person name="Forcato C."/>
            <person name="D'Angelo M."/>
            <person name="Schiavon R."/>
            <person name="Vezzi A."/>
            <person name="Giacometti G.M."/>
            <person name="Morosinotto T."/>
            <person name="Valle G."/>
        </authorList>
    </citation>
    <scope>NUCLEOTIDE SEQUENCE [LARGE SCALE GENOMIC DNA]</scope>
    <source>
        <strain evidence="2 3">B-31</strain>
    </source>
</reference>
<feature type="non-terminal residue" evidence="2">
    <location>
        <position position="1"/>
    </location>
</feature>
<accession>W7TLS2</accession>
<gene>
    <name evidence="2" type="ORF">Naga_100902g1</name>
</gene>
<proteinExistence type="predicted"/>
<sequence>LPPSLPPSLPGGLDWVIRLLAHSRRYLQTLDLFEVLSSKGVVLRASSFNVVMEELAAIPKWREVIKVIPSFLPPSLPSYLKKHAPPSLRPCLTRLFLSSPHTSGEQPSPSLPPSLPPSPPSSLPPPPLPRSGP</sequence>
<name>W7TLS2_9STRA</name>
<dbReference type="Proteomes" id="UP000019335">
    <property type="component" value="Chromosome 14"/>
</dbReference>
<evidence type="ECO:0000313" key="3">
    <source>
        <dbReference type="Proteomes" id="UP000019335"/>
    </source>
</evidence>
<keyword evidence="3" id="KW-1185">Reference proteome</keyword>
<evidence type="ECO:0000256" key="1">
    <source>
        <dbReference type="SAM" id="MobiDB-lite"/>
    </source>
</evidence>
<evidence type="ECO:0000313" key="2">
    <source>
        <dbReference type="EMBL" id="EWM24428.1"/>
    </source>
</evidence>
<organism evidence="2 3">
    <name type="scientific">Nannochloropsis gaditana</name>
    <dbReference type="NCBI Taxonomy" id="72520"/>
    <lineage>
        <taxon>Eukaryota</taxon>
        <taxon>Sar</taxon>
        <taxon>Stramenopiles</taxon>
        <taxon>Ochrophyta</taxon>
        <taxon>Eustigmatophyceae</taxon>
        <taxon>Eustigmatales</taxon>
        <taxon>Monodopsidaceae</taxon>
        <taxon>Nannochloropsis</taxon>
    </lineage>
</organism>
<dbReference type="AlphaFoldDB" id="W7TLS2"/>